<dbReference type="AlphaFoldDB" id="A0A846TKC8"/>
<evidence type="ECO:0000259" key="1">
    <source>
        <dbReference type="Pfam" id="PF00501"/>
    </source>
</evidence>
<dbReference type="Gene3D" id="3.30.300.30">
    <property type="match status" value="1"/>
</dbReference>
<accession>A0A846TKC8</accession>
<keyword evidence="4" id="KW-1185">Reference proteome</keyword>
<dbReference type="PANTHER" id="PTHR43767:SF12">
    <property type="entry name" value="AMP-DEPENDENT SYNTHETASE AND LIGASE"/>
    <property type="match status" value="1"/>
</dbReference>
<evidence type="ECO:0000313" key="3">
    <source>
        <dbReference type="EMBL" id="NKE09668.1"/>
    </source>
</evidence>
<dbReference type="Proteomes" id="UP000521379">
    <property type="component" value="Unassembled WGS sequence"/>
</dbReference>
<dbReference type="PANTHER" id="PTHR43767">
    <property type="entry name" value="LONG-CHAIN-FATTY-ACID--COA LIGASE"/>
    <property type="match status" value="1"/>
</dbReference>
<evidence type="ECO:0000313" key="4">
    <source>
        <dbReference type="Proteomes" id="UP000521379"/>
    </source>
</evidence>
<comment type="caution">
    <text evidence="3">The sequence shown here is derived from an EMBL/GenBank/DDBJ whole genome shotgun (WGS) entry which is preliminary data.</text>
</comment>
<dbReference type="InterPro" id="IPR000873">
    <property type="entry name" value="AMP-dep_synth/lig_dom"/>
</dbReference>
<reference evidence="3 4" key="1">
    <citation type="submission" date="2020-02" db="EMBL/GenBank/DDBJ databases">
        <authorList>
            <person name="Sun Q."/>
        </authorList>
    </citation>
    <scope>NUCLEOTIDE SEQUENCE [LARGE SCALE GENOMIC DNA]</scope>
    <source>
        <strain evidence="3 4">YIM 13062</strain>
    </source>
</reference>
<dbReference type="PROSITE" id="PS00455">
    <property type="entry name" value="AMP_BINDING"/>
    <property type="match status" value="1"/>
</dbReference>
<dbReference type="InterPro" id="IPR050237">
    <property type="entry name" value="ATP-dep_AMP-bd_enzyme"/>
</dbReference>
<dbReference type="SUPFAM" id="SSF56801">
    <property type="entry name" value="Acetyl-CoA synthetase-like"/>
    <property type="match status" value="1"/>
</dbReference>
<dbReference type="Pfam" id="PF00501">
    <property type="entry name" value="AMP-binding"/>
    <property type="match status" value="1"/>
</dbReference>
<protein>
    <submittedName>
        <fullName evidence="3">Long-chain fatty acid--CoA ligase</fullName>
    </submittedName>
</protein>
<gene>
    <name evidence="3" type="ORF">GTW58_06910</name>
</gene>
<dbReference type="InterPro" id="IPR042099">
    <property type="entry name" value="ANL_N_sf"/>
</dbReference>
<keyword evidence="3" id="KW-0436">Ligase</keyword>
<feature type="domain" description="AMP-dependent synthetase/ligase" evidence="1">
    <location>
        <begin position="10"/>
        <end position="365"/>
    </location>
</feature>
<dbReference type="Gene3D" id="3.40.50.12780">
    <property type="entry name" value="N-terminal domain of ligase-like"/>
    <property type="match status" value="1"/>
</dbReference>
<dbReference type="CDD" id="cd05936">
    <property type="entry name" value="FC-FACS_FadD_like"/>
    <property type="match status" value="1"/>
</dbReference>
<dbReference type="EMBL" id="JAAVUN010000011">
    <property type="protein sequence ID" value="NKE09668.1"/>
    <property type="molecule type" value="Genomic_DNA"/>
</dbReference>
<dbReference type="Pfam" id="PF13193">
    <property type="entry name" value="AMP-binding_C"/>
    <property type="match status" value="1"/>
</dbReference>
<name>A0A846TKC8_9MICC</name>
<organism evidence="3 4">
    <name type="scientific">Kocuria subflava</name>
    <dbReference type="NCBI Taxonomy" id="1736139"/>
    <lineage>
        <taxon>Bacteria</taxon>
        <taxon>Bacillati</taxon>
        <taxon>Actinomycetota</taxon>
        <taxon>Actinomycetes</taxon>
        <taxon>Micrococcales</taxon>
        <taxon>Micrococcaceae</taxon>
        <taxon>Kocuria</taxon>
    </lineage>
</organism>
<dbReference type="GO" id="GO:0016877">
    <property type="term" value="F:ligase activity, forming carbon-sulfur bonds"/>
    <property type="evidence" value="ECO:0007669"/>
    <property type="project" value="UniProtKB-ARBA"/>
</dbReference>
<evidence type="ECO:0000259" key="2">
    <source>
        <dbReference type="Pfam" id="PF13193"/>
    </source>
</evidence>
<sequence>MSNLATLLTSSAERHPQNIAVRSDSQQITYQQLDHLADAMHARLKAVGVQPGDRVALISPNVAAMPVAYYGVLKAGAVVVPLNPLLTGRELEGLFRDAQVSAVLVFQVMADHVREVVATMDESIEVITLDAATVDTDQVAEGARSDAPEMVQRVDDDLAVLLYTSGTTGTPKGAMLTHHNLSSNAWMTTRMFDYRSQDVFLGALPFFHVFGQTVVLNAVIAVGACVSAVAAFQPRSVLKQIQAHGVTRFVGVPSMFVAVNSLKRAERESYPTLVNAISGGASMPVEVLKEFESLFGVTVYEGYGLSETSPVVCFNHPVNDRVPGSIGTACDGADVRIFNDDGQEVPRGEIGEIVVRGQFVMAGYWNLPEITAKSFSGEFFRTGDVGRQDQTDRFFIVDRKKDMILHNGYNVYPREIEEILYENPAVHEAAVVGQGDITVGQDVVACIVLNDGADADSVVTELRHAAREGLAVYKRPKHYRVMESLPKGPTGKILKREIVLD</sequence>
<dbReference type="InterPro" id="IPR020845">
    <property type="entry name" value="AMP-binding_CS"/>
</dbReference>
<dbReference type="InterPro" id="IPR045851">
    <property type="entry name" value="AMP-bd_C_sf"/>
</dbReference>
<feature type="domain" description="AMP-binding enzyme C-terminal" evidence="2">
    <location>
        <begin position="415"/>
        <end position="492"/>
    </location>
</feature>
<dbReference type="InterPro" id="IPR025110">
    <property type="entry name" value="AMP-bd_C"/>
</dbReference>
<proteinExistence type="predicted"/>